<evidence type="ECO:0000313" key="3">
    <source>
        <dbReference type="EMBL" id="MCW3484292.1"/>
    </source>
</evidence>
<accession>A0ABT3IJZ4</accession>
<keyword evidence="1" id="KW-0732">Signal</keyword>
<feature type="domain" description="Xaa-Pro dipeptidyl-peptidase-like" evidence="2">
    <location>
        <begin position="155"/>
        <end position="425"/>
    </location>
</feature>
<dbReference type="RefSeq" id="WP_264729817.1">
    <property type="nucleotide sequence ID" value="NZ_JAPDNR010000001.1"/>
</dbReference>
<dbReference type="Proteomes" id="UP001207742">
    <property type="component" value="Unassembled WGS sequence"/>
</dbReference>
<keyword evidence="3" id="KW-0378">Hydrolase</keyword>
<proteinExistence type="predicted"/>
<feature type="chain" id="PRO_5047451359" evidence="1">
    <location>
        <begin position="22"/>
        <end position="477"/>
    </location>
</feature>
<evidence type="ECO:0000256" key="1">
    <source>
        <dbReference type="SAM" id="SignalP"/>
    </source>
</evidence>
<organism evidence="3 4">
    <name type="scientific">Chitinophaga nivalis</name>
    <dbReference type="NCBI Taxonomy" id="2991709"/>
    <lineage>
        <taxon>Bacteria</taxon>
        <taxon>Pseudomonadati</taxon>
        <taxon>Bacteroidota</taxon>
        <taxon>Chitinophagia</taxon>
        <taxon>Chitinophagales</taxon>
        <taxon>Chitinophagaceae</taxon>
        <taxon>Chitinophaga</taxon>
    </lineage>
</organism>
<keyword evidence="4" id="KW-1185">Reference proteome</keyword>
<reference evidence="3 4" key="1">
    <citation type="submission" date="2022-10" db="EMBL/GenBank/DDBJ databases">
        <title>Chitinophaga nivalis PC15 sp. nov., isolated from Pyeongchang county, South Korea.</title>
        <authorList>
            <person name="Trinh H.N."/>
        </authorList>
    </citation>
    <scope>NUCLEOTIDE SEQUENCE [LARGE SCALE GENOMIC DNA]</scope>
    <source>
        <strain evidence="3 4">PC14</strain>
    </source>
</reference>
<dbReference type="SUPFAM" id="SSF53474">
    <property type="entry name" value="alpha/beta-Hydrolases"/>
    <property type="match status" value="1"/>
</dbReference>
<evidence type="ECO:0000313" key="4">
    <source>
        <dbReference type="Proteomes" id="UP001207742"/>
    </source>
</evidence>
<feature type="signal peptide" evidence="1">
    <location>
        <begin position="1"/>
        <end position="21"/>
    </location>
</feature>
<dbReference type="InterPro" id="IPR029058">
    <property type="entry name" value="AB_hydrolase_fold"/>
</dbReference>
<dbReference type="EMBL" id="JAPDNS010000001">
    <property type="protein sequence ID" value="MCW3484292.1"/>
    <property type="molecule type" value="Genomic_DNA"/>
</dbReference>
<sequence length="477" mass="51646">MRRFYLLLFLFVTGMHLRTVAGIPTLTGTWTGTVQTLHPDAPDVAFEISQATGGSLTAVMHVTNQQNYNIPVDSILQNNQQVRMVISRLSCRFEGALVNDTLLKGFIVMNDQQRFVLELKKQAALPAPKTLRPQEPVGPLPYLEENVRFPHAAAGITLSGTLSWPATGGRFPAVVLISGSGGNDRDANIFTHKVFLVLADYLTRAGIAVLRVDDRGIGESTGDFDSATNEDLAADAVAGVAYLHTRKEINPKAIGLIGHSLGGDIAPIAANLSPDVNFIVLMAGSAAPIATCYYEHCAAAYPLEGVSPKGVQVNQLVLAAVFNIIQQQPSDSIARVKIPQVLRTLDKAVAGLSAKDQDILDLHVPIASDEFLTFLSKPRRADFQRDQFAIVSRVKCPVLAINGTKDVQVLPSQLKRIERALRQGGNKQVTIKAFEGKNHLFQTAKTGAISEYATITETMAPEVMAFMASWIQRTTAL</sequence>
<dbReference type="Gene3D" id="3.40.50.1820">
    <property type="entry name" value="alpha/beta hydrolase"/>
    <property type="match status" value="1"/>
</dbReference>
<dbReference type="Pfam" id="PF02129">
    <property type="entry name" value="Peptidase_S15"/>
    <property type="match status" value="1"/>
</dbReference>
<name>A0ABT3IJZ4_9BACT</name>
<dbReference type="PANTHER" id="PTHR43265">
    <property type="entry name" value="ESTERASE ESTD"/>
    <property type="match status" value="1"/>
</dbReference>
<comment type="caution">
    <text evidence="3">The sequence shown here is derived from an EMBL/GenBank/DDBJ whole genome shotgun (WGS) entry which is preliminary data.</text>
</comment>
<protein>
    <submittedName>
        <fullName evidence="3">Alpha/beta fold hydrolase</fullName>
    </submittedName>
</protein>
<evidence type="ECO:0000259" key="2">
    <source>
        <dbReference type="Pfam" id="PF02129"/>
    </source>
</evidence>
<gene>
    <name evidence="3" type="ORF">OL497_10330</name>
</gene>
<dbReference type="PANTHER" id="PTHR43265:SF1">
    <property type="entry name" value="ESTERASE ESTD"/>
    <property type="match status" value="1"/>
</dbReference>
<dbReference type="GO" id="GO:0016787">
    <property type="term" value="F:hydrolase activity"/>
    <property type="evidence" value="ECO:0007669"/>
    <property type="project" value="UniProtKB-KW"/>
</dbReference>
<dbReference type="InterPro" id="IPR000383">
    <property type="entry name" value="Xaa-Pro-like_dom"/>
</dbReference>
<dbReference type="InterPro" id="IPR053145">
    <property type="entry name" value="AB_hydrolase_Est10"/>
</dbReference>